<organism evidence="1 2">
    <name type="scientific">Sclerotinia sclerotiorum (strain ATCC 18683 / 1980 / Ss-1)</name>
    <name type="common">White mold</name>
    <name type="synonym">Whetzelinia sclerotiorum</name>
    <dbReference type="NCBI Taxonomy" id="665079"/>
    <lineage>
        <taxon>Eukaryota</taxon>
        <taxon>Fungi</taxon>
        <taxon>Dikarya</taxon>
        <taxon>Ascomycota</taxon>
        <taxon>Pezizomycotina</taxon>
        <taxon>Leotiomycetes</taxon>
        <taxon>Helotiales</taxon>
        <taxon>Sclerotiniaceae</taxon>
        <taxon>Sclerotinia</taxon>
    </lineage>
</organism>
<name>A7EKA5_SCLS1</name>
<dbReference type="Proteomes" id="UP000001312">
    <property type="component" value="Unassembled WGS sequence"/>
</dbReference>
<dbReference type="GeneID" id="5489264"/>
<dbReference type="RefSeq" id="XP_001592830.1">
    <property type="nucleotide sequence ID" value="XM_001592780.1"/>
</dbReference>
<sequence length="175" mass="19670">MWAHGFQELTMHAIGTDVHRVLCNIQKDASSYRVFVVLSRDRIIIDGKSDHASGHLTTRCNITIINAGTLFRKTVCVDLGASVFKRCVDRIYLDSLMVWHVLSNNVRSKSASPFPRIEDTSRDLLLLVPKELLFILLGFSKGLPRPNGDFELISPRTQGESKKAWNEENCLGSVD</sequence>
<dbReference type="EMBL" id="CH476627">
    <property type="protein sequence ID" value="EDO03271.1"/>
    <property type="molecule type" value="Genomic_DNA"/>
</dbReference>
<evidence type="ECO:0000313" key="2">
    <source>
        <dbReference type="Proteomes" id="UP000001312"/>
    </source>
</evidence>
<reference evidence="2" key="1">
    <citation type="journal article" date="2011" name="PLoS Genet.">
        <title>Genomic analysis of the necrotrophic fungal pathogens Sclerotinia sclerotiorum and Botrytis cinerea.</title>
        <authorList>
            <person name="Amselem J."/>
            <person name="Cuomo C.A."/>
            <person name="van Kan J.A."/>
            <person name="Viaud M."/>
            <person name="Benito E.P."/>
            <person name="Couloux A."/>
            <person name="Coutinho P.M."/>
            <person name="de Vries R.P."/>
            <person name="Dyer P.S."/>
            <person name="Fillinger S."/>
            <person name="Fournier E."/>
            <person name="Gout L."/>
            <person name="Hahn M."/>
            <person name="Kohn L."/>
            <person name="Lapalu N."/>
            <person name="Plummer K.M."/>
            <person name="Pradier J.M."/>
            <person name="Quevillon E."/>
            <person name="Sharon A."/>
            <person name="Simon A."/>
            <person name="ten Have A."/>
            <person name="Tudzynski B."/>
            <person name="Tudzynski P."/>
            <person name="Wincker P."/>
            <person name="Andrew M."/>
            <person name="Anthouard V."/>
            <person name="Beever R.E."/>
            <person name="Beffa R."/>
            <person name="Benoit I."/>
            <person name="Bouzid O."/>
            <person name="Brault B."/>
            <person name="Chen Z."/>
            <person name="Choquer M."/>
            <person name="Collemare J."/>
            <person name="Cotton P."/>
            <person name="Danchin E.G."/>
            <person name="Da Silva C."/>
            <person name="Gautier A."/>
            <person name="Giraud C."/>
            <person name="Giraud T."/>
            <person name="Gonzalez C."/>
            <person name="Grossetete S."/>
            <person name="Guldener U."/>
            <person name="Henrissat B."/>
            <person name="Howlett B.J."/>
            <person name="Kodira C."/>
            <person name="Kretschmer M."/>
            <person name="Lappartient A."/>
            <person name="Leroch M."/>
            <person name="Levis C."/>
            <person name="Mauceli E."/>
            <person name="Neuveglise C."/>
            <person name="Oeser B."/>
            <person name="Pearson M."/>
            <person name="Poulain J."/>
            <person name="Poussereau N."/>
            <person name="Quesneville H."/>
            <person name="Rascle C."/>
            <person name="Schumacher J."/>
            <person name="Segurens B."/>
            <person name="Sexton A."/>
            <person name="Silva E."/>
            <person name="Sirven C."/>
            <person name="Soanes D.M."/>
            <person name="Talbot N.J."/>
            <person name="Templeton M."/>
            <person name="Yandava C."/>
            <person name="Yarden O."/>
            <person name="Zeng Q."/>
            <person name="Rollins J.A."/>
            <person name="Lebrun M.H."/>
            <person name="Dickman M."/>
        </authorList>
    </citation>
    <scope>NUCLEOTIDE SEQUENCE [LARGE SCALE GENOMIC DNA]</scope>
    <source>
        <strain evidence="2">ATCC 18683 / 1980 / Ss-1</strain>
    </source>
</reference>
<accession>A7EKA5</accession>
<dbReference type="KEGG" id="ssl:SS1G_05752"/>
<proteinExistence type="predicted"/>
<evidence type="ECO:0000313" key="1">
    <source>
        <dbReference type="EMBL" id="EDO03271.1"/>
    </source>
</evidence>
<protein>
    <submittedName>
        <fullName evidence="1">Uncharacterized protein</fullName>
    </submittedName>
</protein>
<gene>
    <name evidence="1" type="ORF">SS1G_05752</name>
</gene>
<dbReference type="InParanoid" id="A7EKA5"/>
<keyword evidence="2" id="KW-1185">Reference proteome</keyword>
<dbReference type="HOGENOM" id="CLU_1533471_0_0_1"/>
<dbReference type="AlphaFoldDB" id="A7EKA5"/>